<proteinExistence type="inferred from homology"/>
<feature type="domain" description="Mechanosensitive ion channel MscS" evidence="8">
    <location>
        <begin position="98"/>
        <end position="159"/>
    </location>
</feature>
<dbReference type="PANTHER" id="PTHR30221">
    <property type="entry name" value="SMALL-CONDUCTANCE MECHANOSENSITIVE CHANNEL"/>
    <property type="match status" value="1"/>
</dbReference>
<feature type="region of interest" description="Disordered" evidence="7">
    <location>
        <begin position="307"/>
        <end position="328"/>
    </location>
</feature>
<dbReference type="InterPro" id="IPR045275">
    <property type="entry name" value="MscS_archaea/bacteria_type"/>
</dbReference>
<comment type="similarity">
    <text evidence="6">Belongs to the MscS (TC 1.A.23) family.</text>
</comment>
<evidence type="ECO:0000256" key="7">
    <source>
        <dbReference type="SAM" id="MobiDB-lite"/>
    </source>
</evidence>
<name>A0A370DBJ1_9GAMM</name>
<reference evidence="9 10" key="1">
    <citation type="journal article" date="2018" name="ISME J.">
        <title>Endosymbiont genomes yield clues of tubeworm success.</title>
        <authorList>
            <person name="Li Y."/>
            <person name="Liles M.R."/>
            <person name="Halanych K.M."/>
        </authorList>
    </citation>
    <scope>NUCLEOTIDE SEQUENCE [LARGE SCALE GENOMIC DNA]</scope>
    <source>
        <strain evidence="9">A1422</strain>
    </source>
</reference>
<feature type="transmembrane region" description="Helical" evidence="6">
    <location>
        <begin position="82"/>
        <end position="108"/>
    </location>
</feature>
<comment type="caution">
    <text evidence="6">Lacks conserved residue(s) required for the propagation of feature annotation.</text>
</comment>
<organism evidence="9 10">
    <name type="scientific">endosymbiont of Lamellibrachia luymesi</name>
    <dbReference type="NCBI Taxonomy" id="2200907"/>
    <lineage>
        <taxon>Bacteria</taxon>
        <taxon>Pseudomonadati</taxon>
        <taxon>Pseudomonadota</taxon>
        <taxon>Gammaproteobacteria</taxon>
        <taxon>sulfur-oxidizing symbionts</taxon>
    </lineage>
</organism>
<evidence type="ECO:0000256" key="2">
    <source>
        <dbReference type="ARBA" id="ARBA00022475"/>
    </source>
</evidence>
<comment type="function">
    <text evidence="6">Mechanosensitive channel that participates in the regulation of osmotic pressure changes within the cell, opening in response to stretch forces in the membrane lipid bilayer, without the need for other proteins. Contributes to normal resistance to hypoosmotic shock. Forms an ion channel of 1.0 nanosiemens conductance with a slight preference for anions.</text>
</comment>
<accession>A0A370DBJ1</accession>
<evidence type="ECO:0000313" key="9">
    <source>
        <dbReference type="EMBL" id="RDH82268.1"/>
    </source>
</evidence>
<keyword evidence="2" id="KW-1003">Cell membrane</keyword>
<gene>
    <name evidence="9" type="ORF">DIZ79_18040</name>
</gene>
<evidence type="ECO:0000256" key="5">
    <source>
        <dbReference type="ARBA" id="ARBA00023136"/>
    </source>
</evidence>
<dbReference type="EMBL" id="QFXD01000323">
    <property type="protein sequence ID" value="RDH82268.1"/>
    <property type="molecule type" value="Genomic_DNA"/>
</dbReference>
<dbReference type="InterPro" id="IPR011066">
    <property type="entry name" value="MscS_channel_C_sf"/>
</dbReference>
<comment type="subunit">
    <text evidence="6">Homoheptamer.</text>
</comment>
<keyword evidence="6" id="KW-0813">Transport</keyword>
<dbReference type="SUPFAM" id="SSF50182">
    <property type="entry name" value="Sm-like ribonucleoproteins"/>
    <property type="match status" value="1"/>
</dbReference>
<dbReference type="Gene3D" id="3.30.70.100">
    <property type="match status" value="1"/>
</dbReference>
<evidence type="ECO:0000256" key="1">
    <source>
        <dbReference type="ARBA" id="ARBA00004651"/>
    </source>
</evidence>
<evidence type="ECO:0000259" key="8">
    <source>
        <dbReference type="Pfam" id="PF00924"/>
    </source>
</evidence>
<comment type="subcellular location">
    <subcellularLocation>
        <location evidence="6">Cell inner membrane</location>
        <topology evidence="6">Multi-pass membrane protein</topology>
    </subcellularLocation>
    <subcellularLocation>
        <location evidence="1">Cell membrane</location>
        <topology evidence="1">Multi-pass membrane protein</topology>
    </subcellularLocation>
</comment>
<dbReference type="GO" id="GO:0005886">
    <property type="term" value="C:plasma membrane"/>
    <property type="evidence" value="ECO:0007669"/>
    <property type="project" value="UniProtKB-SubCell"/>
</dbReference>
<feature type="transmembrane region" description="Helical" evidence="6">
    <location>
        <begin position="52"/>
        <end position="70"/>
    </location>
</feature>
<dbReference type="Gene3D" id="2.30.30.60">
    <property type="match status" value="1"/>
</dbReference>
<keyword evidence="6" id="KW-0997">Cell inner membrane</keyword>
<dbReference type="GO" id="GO:0008381">
    <property type="term" value="F:mechanosensitive monoatomic ion channel activity"/>
    <property type="evidence" value="ECO:0007669"/>
    <property type="project" value="InterPro"/>
</dbReference>
<dbReference type="Proteomes" id="UP000255508">
    <property type="component" value="Unassembled WGS sequence"/>
</dbReference>
<evidence type="ECO:0000256" key="4">
    <source>
        <dbReference type="ARBA" id="ARBA00022989"/>
    </source>
</evidence>
<dbReference type="InterPro" id="IPR006685">
    <property type="entry name" value="MscS_channel_2nd"/>
</dbReference>
<dbReference type="PANTHER" id="PTHR30221:SF18">
    <property type="entry name" value="SLL0590 PROTEIN"/>
    <property type="match status" value="1"/>
</dbReference>
<keyword evidence="6" id="KW-0407">Ion channel</keyword>
<keyword evidence="6" id="KW-0406">Ion transport</keyword>
<keyword evidence="4 6" id="KW-1133">Transmembrane helix</keyword>
<dbReference type="Pfam" id="PF00924">
    <property type="entry name" value="MS_channel_2nd"/>
    <property type="match status" value="1"/>
</dbReference>
<dbReference type="SUPFAM" id="SSF82689">
    <property type="entry name" value="Mechanosensitive channel protein MscS (YggB), C-terminal domain"/>
    <property type="match status" value="1"/>
</dbReference>
<feature type="compositionally biased region" description="Polar residues" evidence="7">
    <location>
        <begin position="315"/>
        <end position="328"/>
    </location>
</feature>
<comment type="caution">
    <text evidence="9">The sequence shown here is derived from an EMBL/GenBank/DDBJ whole genome shotgun (WGS) entry which is preliminary data.</text>
</comment>
<feature type="transmembrane region" description="Helical" evidence="6">
    <location>
        <begin position="12"/>
        <end position="31"/>
    </location>
</feature>
<protein>
    <recommendedName>
        <fullName evidence="6">Small-conductance mechanosensitive channel</fullName>
    </recommendedName>
</protein>
<evidence type="ECO:0000256" key="3">
    <source>
        <dbReference type="ARBA" id="ARBA00022692"/>
    </source>
</evidence>
<dbReference type="InterPro" id="IPR023408">
    <property type="entry name" value="MscS_beta-dom_sf"/>
</dbReference>
<sequence>MEWLSNTFPMFSHYMPALITAAVIVVIVWTSNRFLITQRTSLSAEAKLPRQLLILGLTLVGILILLFQIPMSEVARGQILGLLGIVLTGVIGLSSTTFVTNIMAGLMLRVVRSFRSGDFIRIGDQFGKVTDRGLFHTEIQTEDRDLTIFPNLFLITTPVTVVRRSGTIISTTLSLGYEIPRARIEALLIEAAEEVKLSECFVQVTELGDYAVTYRIAGFLPEVKHLLTARSNLRKMVLDVLHKNGIEIVSPSFMNQRQYGMESRFIPTDTSAKPDDLVASEDSPETIMFDKADEAEELDQFRDELDRRKSRNQELSELLKTNSESDTTAIEAEVESNEQRILQLSEIIETKTSDSKPEK</sequence>
<dbReference type="InterPro" id="IPR010920">
    <property type="entry name" value="LSM_dom_sf"/>
</dbReference>
<evidence type="ECO:0000313" key="10">
    <source>
        <dbReference type="Proteomes" id="UP000255508"/>
    </source>
</evidence>
<keyword evidence="5 6" id="KW-0472">Membrane</keyword>
<evidence type="ECO:0000256" key="6">
    <source>
        <dbReference type="RuleBase" id="RU369025"/>
    </source>
</evidence>
<dbReference type="AlphaFoldDB" id="A0A370DBJ1"/>
<keyword evidence="3 6" id="KW-0812">Transmembrane</keyword>